<organism evidence="1 2">
    <name type="scientific">Streptomyces apricus</name>
    <dbReference type="NCBI Taxonomy" id="1828112"/>
    <lineage>
        <taxon>Bacteria</taxon>
        <taxon>Bacillati</taxon>
        <taxon>Actinomycetota</taxon>
        <taxon>Actinomycetes</taxon>
        <taxon>Kitasatosporales</taxon>
        <taxon>Streptomycetaceae</taxon>
        <taxon>Streptomyces</taxon>
    </lineage>
</organism>
<evidence type="ECO:0000313" key="2">
    <source>
        <dbReference type="Proteomes" id="UP000324965"/>
    </source>
</evidence>
<dbReference type="Pfam" id="PF19953">
    <property type="entry name" value="EACC1"/>
    <property type="match status" value="1"/>
</dbReference>
<dbReference type="EMBL" id="VDFC01000040">
    <property type="protein sequence ID" value="KAA0935124.1"/>
    <property type="molecule type" value="Genomic_DNA"/>
</dbReference>
<evidence type="ECO:0000313" key="1">
    <source>
        <dbReference type="EMBL" id="KAA0935124.1"/>
    </source>
</evidence>
<proteinExistence type="predicted"/>
<keyword evidence="2" id="KW-1185">Reference proteome</keyword>
<gene>
    <name evidence="1" type="ORF">FGF04_13410</name>
</gene>
<name>A0A5B0AZC8_9ACTN</name>
<comment type="caution">
    <text evidence="1">The sequence shown here is derived from an EMBL/GenBank/DDBJ whole genome shotgun (WGS) entry which is preliminary data.</text>
</comment>
<protein>
    <submittedName>
        <fullName evidence="1">Uncharacterized protein</fullName>
    </submittedName>
</protein>
<dbReference type="InterPro" id="IPR045428">
    <property type="entry name" value="EACC1"/>
</dbReference>
<sequence length="113" mass="12916">MMRISMVGRGAEEELRSLRTWLLEDPKVRQHSKVFWETSQPQPGAMGADAFSVLQLVTDNFWQISTFSITYAAWRKTRTQAPRVTIEHNGKSVTIEGSDTETLERMIRSLSAE</sequence>
<dbReference type="AlphaFoldDB" id="A0A5B0AZC8"/>
<dbReference type="Proteomes" id="UP000324965">
    <property type="component" value="Unassembled WGS sequence"/>
</dbReference>
<reference evidence="1 2" key="1">
    <citation type="submission" date="2019-05" db="EMBL/GenBank/DDBJ databases">
        <authorList>
            <person name="Hariharan J."/>
            <person name="Choudoir M.J."/>
            <person name="Diebold P."/>
            <person name="Panke-Buisse K."/>
            <person name="Buckley D.H."/>
        </authorList>
    </citation>
    <scope>NUCLEOTIDE SEQUENCE [LARGE SCALE GENOMIC DNA]</scope>
    <source>
        <strain evidence="1 2">SUN51</strain>
    </source>
</reference>
<accession>A0A5B0AZC8</accession>